<dbReference type="InterPro" id="IPR026341">
    <property type="entry name" value="T9SS_type_B"/>
</dbReference>
<keyword evidence="1" id="KW-0732">Signal</keyword>
<name>A0A1I1P5A5_9FLAO</name>
<dbReference type="NCBIfam" id="TIGR04131">
    <property type="entry name" value="Bac_Flav_CTERM"/>
    <property type="match status" value="1"/>
</dbReference>
<dbReference type="Pfam" id="PF13585">
    <property type="entry name" value="CHU_C"/>
    <property type="match status" value="1"/>
</dbReference>
<dbReference type="Proteomes" id="UP000199439">
    <property type="component" value="Unassembled WGS sequence"/>
</dbReference>
<dbReference type="OrthoDB" id="1236981at2"/>
<dbReference type="EMBL" id="FOMI01000003">
    <property type="protein sequence ID" value="SFD04856.1"/>
    <property type="molecule type" value="Genomic_DNA"/>
</dbReference>
<evidence type="ECO:0000313" key="2">
    <source>
        <dbReference type="EMBL" id="SFD04856.1"/>
    </source>
</evidence>
<sequence length="1338" mass="144788">MNTCFRNIFRFIFTSFIVFSSSYGIAQCAGTGSEITICDKETDPSLQAFNLFDQITGETPGGTWVADSNFNSDALDETAGIVNLWAINRFGAHGFTYMNSACDASTATVIINLGGYPGESNQNPGTNNVCQVLKADDDDAANIIDLFIFIDTANAMIGPDTGGVWTESPGNMATGLLINEFFNFGDVPIGTYTFTYTVPSVNGCPSSSAIIDVEVRRSPNPGVATPLNLCESVDMSSLRDLDLFSRLTGEDTNGEWTDSNVPSTGELSNGSDSVINVENIYNTLGVGTYTFSYKVIPDHPICEEQEAVFTICIEEQLELTGTLDVDCQGVVTVNYDSSLLANGTYNLSYTVTGSNLGTHTNTQNVDFANGNATFNLEPDLNLTSSETLTIQIDNITGPSPCGGLPLCTSIINVPPKMFDMFVEPSISITSTTGCELDDILITYLNTVDSNFNPIDGTQSVTYSINGVDFTDEVTFSNGNAASNVSVDRFMLGSNQLVFYQSNSFVHCKDLNTGIFLNLIPAPPNPVFSIVPDNKCDASSVQFGFNSPSGEFIAYNPVTFDIYQHGSEPGQFQPRDPSVSLTNNTQGDGIDLNISNTNDVSQLPDGDYVFVIRSVQDDNAACRGLSQTEIDNYAAQGIAIGLTKSGNNHIFDARLTFRIGDPPLPKLIKNNFQVCLLNGPVTLGDLSIFAGADVNIALTDINDVEVPETFEITEDATFNAIFTSAITGCDLGTEQFMVSVVSNASSPTLNTNVFCSLVTNTVSDLDTSGQDIVWYDAETDGIAYNTSDVIDTNNAYWAEITISGGCVSTTRTQAVITFVNQANAPTPLTNEFCSSATPTISDLQVETDAAIIQWFTSQTGPEYTSTALPLDETQEYWVSQTAIQGCESERVQVTFTTTDVAPNPEPITNSFCTADGTVYTLEDLAYNESSLSREGELTYFSDAAGTVAIPSTELLENVKSPVYVQQIIAEACSSAIVEVNFSLVDRASKPELSPVTFCLENEPTVQELIDALETQTSNTITIYDDETSTTALDATLELSTLTEPIYASQTITVGCESNERTEVTFTLANPTISSNDFQVLHCSIDQATLNDVYFGNGTVVWKDESDNPLLGTVLLENGTSYFAQVEVESCLSEAIEIQITLVDVQDPLPSATTANFCGIQEKQIADLLEDESGNARFTIPASHTLVWYDTNDVSTRNTLDNNTVLDNVTYYAAYEVTSTVSGQTITCESNAVGITVDLTACDPKELVIPDAFSPNGDSINDTFELLNIEFVYPDYNIEIYNRYGRVVFKGDIEVGFWDGKSNQGGFSSGEVLPTGVYFYVINFNRFDTKPYQGQVYLKR</sequence>
<dbReference type="RefSeq" id="WP_092850303.1">
    <property type="nucleotide sequence ID" value="NZ_FOMI01000003.1"/>
</dbReference>
<accession>A0A1I1P5A5</accession>
<protein>
    <submittedName>
        <fullName evidence="2">Gliding motility-associated C-terminal domain-containing protein</fullName>
    </submittedName>
</protein>
<organism evidence="2 3">
    <name type="scientific">Algibacter pectinivorans</name>
    <dbReference type="NCBI Taxonomy" id="870482"/>
    <lineage>
        <taxon>Bacteria</taxon>
        <taxon>Pseudomonadati</taxon>
        <taxon>Bacteroidota</taxon>
        <taxon>Flavobacteriia</taxon>
        <taxon>Flavobacteriales</taxon>
        <taxon>Flavobacteriaceae</taxon>
        <taxon>Algibacter</taxon>
    </lineage>
</organism>
<dbReference type="STRING" id="870482.SAMN04487987_103180"/>
<reference evidence="3" key="1">
    <citation type="submission" date="2016-10" db="EMBL/GenBank/DDBJ databases">
        <authorList>
            <person name="Varghese N."/>
            <person name="Submissions S."/>
        </authorList>
    </citation>
    <scope>NUCLEOTIDE SEQUENCE [LARGE SCALE GENOMIC DNA]</scope>
    <source>
        <strain evidence="3">DSM 25730</strain>
    </source>
</reference>
<evidence type="ECO:0000313" key="3">
    <source>
        <dbReference type="Proteomes" id="UP000199439"/>
    </source>
</evidence>
<proteinExistence type="predicted"/>
<evidence type="ECO:0000256" key="1">
    <source>
        <dbReference type="SAM" id="SignalP"/>
    </source>
</evidence>
<keyword evidence="3" id="KW-1185">Reference proteome</keyword>
<gene>
    <name evidence="2" type="ORF">SAMN04487987_103180</name>
</gene>
<feature type="chain" id="PRO_5011481120" evidence="1">
    <location>
        <begin position="27"/>
        <end position="1338"/>
    </location>
</feature>
<feature type="signal peptide" evidence="1">
    <location>
        <begin position="1"/>
        <end position="26"/>
    </location>
</feature>